<protein>
    <submittedName>
        <fullName evidence="1">Uncharacterized protein</fullName>
    </submittedName>
</protein>
<organism evidence="1">
    <name type="scientific">Burkholderia pseudomallei 1710a</name>
    <dbReference type="NCBI Taxonomy" id="320371"/>
    <lineage>
        <taxon>Bacteria</taxon>
        <taxon>Pseudomonadati</taxon>
        <taxon>Pseudomonadota</taxon>
        <taxon>Betaproteobacteria</taxon>
        <taxon>Burkholderiales</taxon>
        <taxon>Burkholderiaceae</taxon>
        <taxon>Burkholderia</taxon>
        <taxon>pseudomallei group</taxon>
    </lineage>
</organism>
<accession>A0A0E1WIR7</accession>
<reference evidence="1" key="1">
    <citation type="submission" date="2009-05" db="EMBL/GenBank/DDBJ databases">
        <authorList>
            <person name="Harkins D.M."/>
            <person name="DeShazer D."/>
            <person name="Woods D.E."/>
            <person name="Brinkac L.M."/>
            <person name="Brown K.A."/>
            <person name="Hung G.C."/>
            <person name="Tuanyok A."/>
            <person name="Zhang B."/>
            <person name="Nierman W.C."/>
        </authorList>
    </citation>
    <scope>NUCLEOTIDE SEQUENCE [LARGE SCALE GENOMIC DNA]</scope>
    <source>
        <strain evidence="1">1710a</strain>
    </source>
</reference>
<dbReference type="Proteomes" id="UP000001812">
    <property type="component" value="Chromosome I"/>
</dbReference>
<name>A0A0E1WIR7_BURPE</name>
<sequence length="45" mass="5556">MWNEKRFGYKMRSCAICTTWYIREYEEDAADMNVNLYQIVKNSRK</sequence>
<dbReference type="AlphaFoldDB" id="A0A0E1WIR7"/>
<evidence type="ECO:0000313" key="1">
    <source>
        <dbReference type="EMBL" id="EET09517.1"/>
    </source>
</evidence>
<dbReference type="EMBL" id="CM000832">
    <property type="protein sequence ID" value="EET09517.1"/>
    <property type="molecule type" value="Genomic_DNA"/>
</dbReference>
<gene>
    <name evidence="1" type="ORF">BURPS1710A_2225</name>
</gene>
<dbReference type="HOGENOM" id="CLU_3197120_0_0_4"/>
<proteinExistence type="predicted"/>